<keyword evidence="8" id="KW-0221">Differentiation</keyword>
<dbReference type="GO" id="GO:0048471">
    <property type="term" value="C:perinuclear region of cytoplasm"/>
    <property type="evidence" value="ECO:0007669"/>
    <property type="project" value="UniProtKB-SubCell"/>
</dbReference>
<accession>A0AAV2I2Q2</accession>
<evidence type="ECO:0000256" key="12">
    <source>
        <dbReference type="SAM" id="MobiDB-lite"/>
    </source>
</evidence>
<keyword evidence="10" id="KW-0143">Chaperone</keyword>
<dbReference type="Proteomes" id="UP001497497">
    <property type="component" value="Unassembled WGS sequence"/>
</dbReference>
<dbReference type="GO" id="GO:0030154">
    <property type="term" value="P:cell differentiation"/>
    <property type="evidence" value="ECO:0007669"/>
    <property type="project" value="UniProtKB-KW"/>
</dbReference>
<dbReference type="SUPFAM" id="SSF48371">
    <property type="entry name" value="ARM repeat"/>
    <property type="match status" value="2"/>
</dbReference>
<protein>
    <recommendedName>
        <fullName evidence="4">Protein unc-45 homolog B</fullName>
    </recommendedName>
</protein>
<evidence type="ECO:0000256" key="6">
    <source>
        <dbReference type="ARBA" id="ARBA00022490"/>
    </source>
</evidence>
<dbReference type="Gene3D" id="1.25.10.10">
    <property type="entry name" value="Leucine-rich Repeat Variant"/>
    <property type="match status" value="2"/>
</dbReference>
<dbReference type="InterPro" id="IPR019734">
    <property type="entry name" value="TPR_rpt"/>
</dbReference>
<feature type="region of interest" description="Disordered" evidence="12">
    <location>
        <begin position="976"/>
        <end position="1094"/>
    </location>
</feature>
<gene>
    <name evidence="14" type="ORF">GSLYS_00013888001</name>
</gene>
<name>A0AAV2I2Q2_LYMST</name>
<dbReference type="InterPro" id="IPR011989">
    <property type="entry name" value="ARM-like"/>
</dbReference>
<sequence length="1094" mass="122499">MKIWFKVWTLLHSTKSRPILISDCPMADPSSLREKGNEAFKVGKYEEALSYYTQALSEAPLKDLEKAVVYKNRAACFLKMEKYQEAANDATQSLDLAPNDPKALFRRCQAYEHLGKIEEAYKDSVLLIKVDPQNKAVRPLFNKLNTVVQERVKQQNSTSNKVSQMFNIVFNASGDHEKRLQGLNNLIVLSREEVGATLILKEGGLAKLKLLLSEKDLGIQQGAIRVLGTLAKGSKTRCSSILKEISLPPLIHLISSAESEDMASSVALLLQNLITYYTGLNVYHEILKKYEEAKKNGERKPYPRITIDEVSSAFLDEVFKALVKMLVNSKVTAYGRDSAIELITKNVTSKDGFDWTKPFMDTQGVENLLTVAGVQKEFKTLQITPQSAMHASVALSKIYDDLINDKLRDKFKEKCHEYFRDLFSDGIFESKIEAVAALSTLLQGPYEVGGMLLGLQGVVELMFTLAESDNQQYQRVAVEAIVSSASKKEKCSGILKDAVPILKKLYQSSEDHIKVRALVGLCKLGSFMGTDASSQPMAEGSTEKLARICRKFLVNATKDSDLRKWATEGLAYLTLDADIKEELVDDTAAVKSIFDLAKMSDRNVTYAAVTVLVNCTNSYDKQDIMPELLELAKFAKQHVPEEHAKDKTEYISGRIQKLAKAGVINALVALSDTESKNSRELISRVFMSLSTEETLRGLIVQQGGIKTLLNLMNNNTDNGTILASHALAKISVTSDPHFAFPGQRIYEVVRPLLSLLHADRSGLQNFEALMALTNLASVSESVRNRIVSEKGISSIEHYMFEEHAMLRRAATECMCNMLLSEQVQDLYEKENDRVKVMVLFSGEDDEALVRAAMGALAIISSRPTLCQKIVQVKSWLDIFQVHAISELPDIQHRVCHTLLNIMSADKELAALVVESPLLEILGAVAKQKDPSAEKATLAAQEALQKAVDYGLIKENEQGRAPENLLDILRTQLRKAREEEEKRRKEEEEEEERKRKLQEEEKKKAMEEFGEKKDVEEEEEVEEVIVDKQDLTSGPKIRELTEEEVARLEKEEKVKEGAEKGSETVEDKDDEKKDEIDAEELEKGDVWNDEGGLPK</sequence>
<dbReference type="Pfam" id="PF11701">
    <property type="entry name" value="UNC45-central"/>
    <property type="match status" value="1"/>
</dbReference>
<dbReference type="GO" id="GO:0007517">
    <property type="term" value="P:muscle organ development"/>
    <property type="evidence" value="ECO:0007669"/>
    <property type="project" value="UniProtKB-KW"/>
</dbReference>
<dbReference type="InterPro" id="IPR000225">
    <property type="entry name" value="Armadillo"/>
</dbReference>
<dbReference type="GO" id="GO:0031672">
    <property type="term" value="C:A band"/>
    <property type="evidence" value="ECO:0007669"/>
    <property type="project" value="UniProtKB-SubCell"/>
</dbReference>
<evidence type="ECO:0000256" key="10">
    <source>
        <dbReference type="ARBA" id="ARBA00023186"/>
    </source>
</evidence>
<evidence type="ECO:0000256" key="1">
    <source>
        <dbReference type="ARBA" id="ARBA00004161"/>
    </source>
</evidence>
<evidence type="ECO:0000256" key="5">
    <source>
        <dbReference type="ARBA" id="ARBA00022473"/>
    </source>
</evidence>
<comment type="caution">
    <text evidence="14">The sequence shown here is derived from an EMBL/GenBank/DDBJ whole genome shotgun (WGS) entry which is preliminary data.</text>
</comment>
<dbReference type="InterPro" id="IPR024660">
    <property type="entry name" value="UCS_central_dom"/>
</dbReference>
<proteinExistence type="predicted"/>
<evidence type="ECO:0000259" key="13">
    <source>
        <dbReference type="Pfam" id="PF11701"/>
    </source>
</evidence>
<evidence type="ECO:0000313" key="14">
    <source>
        <dbReference type="EMBL" id="CAL1540162.1"/>
    </source>
</evidence>
<evidence type="ECO:0000256" key="3">
    <source>
        <dbReference type="ARBA" id="ARBA00004556"/>
    </source>
</evidence>
<evidence type="ECO:0000313" key="15">
    <source>
        <dbReference type="Proteomes" id="UP001497497"/>
    </source>
</evidence>
<evidence type="ECO:0000256" key="4">
    <source>
        <dbReference type="ARBA" id="ARBA00020768"/>
    </source>
</evidence>
<feature type="compositionally biased region" description="Basic and acidic residues" evidence="12">
    <location>
        <begin position="976"/>
        <end position="1014"/>
    </location>
</feature>
<feature type="repeat" description="TPR" evidence="11">
    <location>
        <begin position="29"/>
        <end position="62"/>
    </location>
</feature>
<evidence type="ECO:0000256" key="11">
    <source>
        <dbReference type="PROSITE-ProRule" id="PRU00339"/>
    </source>
</evidence>
<dbReference type="InterPro" id="IPR011990">
    <property type="entry name" value="TPR-like_helical_dom_sf"/>
</dbReference>
<comment type="subcellular location">
    <subcellularLocation>
        <location evidence="1">Cytoplasm</location>
        <location evidence="1">Myofibril</location>
        <location evidence="1">Sarcomere</location>
        <location evidence="1">A band</location>
    </subcellularLocation>
    <subcellularLocation>
        <location evidence="2">Cytoplasm</location>
        <location evidence="2">Myofibril</location>
        <location evidence="2">Sarcomere</location>
        <location evidence="2">Z line</location>
    </subcellularLocation>
    <subcellularLocation>
        <location evidence="3">Cytoplasm</location>
        <location evidence="3">Perinuclear region</location>
    </subcellularLocation>
</comment>
<feature type="domain" description="UNC-45/Cro1/She4 central" evidence="13">
    <location>
        <begin position="341"/>
        <end position="524"/>
    </location>
</feature>
<dbReference type="SMART" id="SM00028">
    <property type="entry name" value="TPR"/>
    <property type="match status" value="3"/>
</dbReference>
<keyword evidence="15" id="KW-1185">Reference proteome</keyword>
<dbReference type="Gene3D" id="1.25.40.10">
    <property type="entry name" value="Tetratricopeptide repeat domain"/>
    <property type="match status" value="1"/>
</dbReference>
<dbReference type="PANTHER" id="PTHR45994">
    <property type="entry name" value="FI21225P1"/>
    <property type="match status" value="1"/>
</dbReference>
<dbReference type="SUPFAM" id="SSF48452">
    <property type="entry name" value="TPR-like"/>
    <property type="match status" value="1"/>
</dbReference>
<feature type="compositionally biased region" description="Basic and acidic residues" evidence="12">
    <location>
        <begin position="1024"/>
        <end position="1085"/>
    </location>
</feature>
<keyword evidence="6" id="KW-0963">Cytoplasm</keyword>
<evidence type="ECO:0000256" key="9">
    <source>
        <dbReference type="ARBA" id="ARBA00022803"/>
    </source>
</evidence>
<dbReference type="InterPro" id="IPR016024">
    <property type="entry name" value="ARM-type_fold"/>
</dbReference>
<keyword evidence="5" id="KW-0217">Developmental protein</keyword>
<dbReference type="GO" id="GO:0051879">
    <property type="term" value="F:Hsp90 protein binding"/>
    <property type="evidence" value="ECO:0007669"/>
    <property type="project" value="TreeGrafter"/>
</dbReference>
<dbReference type="GO" id="GO:0030018">
    <property type="term" value="C:Z disc"/>
    <property type="evidence" value="ECO:0007669"/>
    <property type="project" value="UniProtKB-SubCell"/>
</dbReference>
<keyword evidence="7" id="KW-0517">Myogenesis</keyword>
<evidence type="ECO:0000256" key="7">
    <source>
        <dbReference type="ARBA" id="ARBA00022541"/>
    </source>
</evidence>
<evidence type="ECO:0000256" key="2">
    <source>
        <dbReference type="ARBA" id="ARBA00004216"/>
    </source>
</evidence>
<dbReference type="PROSITE" id="PS50005">
    <property type="entry name" value="TPR"/>
    <property type="match status" value="2"/>
</dbReference>
<keyword evidence="9 11" id="KW-0802">TPR repeat</keyword>
<reference evidence="14 15" key="1">
    <citation type="submission" date="2024-04" db="EMBL/GenBank/DDBJ databases">
        <authorList>
            <consortium name="Genoscope - CEA"/>
            <person name="William W."/>
        </authorList>
    </citation>
    <scope>NUCLEOTIDE SEQUENCE [LARGE SCALE GENOMIC DNA]</scope>
</reference>
<dbReference type="AlphaFoldDB" id="A0AAV2I2Q2"/>
<feature type="repeat" description="TPR" evidence="11">
    <location>
        <begin position="67"/>
        <end position="100"/>
    </location>
</feature>
<dbReference type="EMBL" id="CAXITT010000374">
    <property type="protein sequence ID" value="CAL1540162.1"/>
    <property type="molecule type" value="Genomic_DNA"/>
</dbReference>
<organism evidence="14 15">
    <name type="scientific">Lymnaea stagnalis</name>
    <name type="common">Great pond snail</name>
    <name type="synonym">Helix stagnalis</name>
    <dbReference type="NCBI Taxonomy" id="6523"/>
    <lineage>
        <taxon>Eukaryota</taxon>
        <taxon>Metazoa</taxon>
        <taxon>Spiralia</taxon>
        <taxon>Lophotrochozoa</taxon>
        <taxon>Mollusca</taxon>
        <taxon>Gastropoda</taxon>
        <taxon>Heterobranchia</taxon>
        <taxon>Euthyneura</taxon>
        <taxon>Panpulmonata</taxon>
        <taxon>Hygrophila</taxon>
        <taxon>Lymnaeoidea</taxon>
        <taxon>Lymnaeidae</taxon>
        <taxon>Lymnaea</taxon>
    </lineage>
</organism>
<dbReference type="PANTHER" id="PTHR45994:SF1">
    <property type="entry name" value="FI21225P1"/>
    <property type="match status" value="1"/>
</dbReference>
<dbReference type="SMART" id="SM00185">
    <property type="entry name" value="ARM"/>
    <property type="match status" value="5"/>
</dbReference>
<evidence type="ECO:0000256" key="8">
    <source>
        <dbReference type="ARBA" id="ARBA00022782"/>
    </source>
</evidence>